<keyword evidence="2" id="KW-1185">Reference proteome</keyword>
<name>A0A2P7YMG0_9ASCO</name>
<evidence type="ECO:0000313" key="2">
    <source>
        <dbReference type="Proteomes" id="UP000241107"/>
    </source>
</evidence>
<evidence type="ECO:0000313" key="1">
    <source>
        <dbReference type="EMBL" id="PSK37166.1"/>
    </source>
</evidence>
<dbReference type="GeneID" id="36566981"/>
<dbReference type="RefSeq" id="XP_024713017.1">
    <property type="nucleotide sequence ID" value="XM_024858930.1"/>
</dbReference>
<dbReference type="VEuPathDB" id="FungiDB:C7M61_003593"/>
<reference evidence="1 2" key="1">
    <citation type="submission" date="2018-03" db="EMBL/GenBank/DDBJ databases">
        <title>Candida pseudohaemulonii genome assembly and annotation.</title>
        <authorList>
            <person name="Munoz J.F."/>
            <person name="Gade L.G."/>
            <person name="Chow N.A."/>
            <person name="Litvintseva A.P."/>
            <person name="Loparev V.N."/>
            <person name="Cuomo C.A."/>
        </authorList>
    </citation>
    <scope>NUCLEOTIDE SEQUENCE [LARGE SCALE GENOMIC DNA]</scope>
    <source>
        <strain evidence="1 2">B12108</strain>
    </source>
</reference>
<proteinExistence type="predicted"/>
<dbReference type="Proteomes" id="UP000241107">
    <property type="component" value="Unassembled WGS sequence"/>
</dbReference>
<accession>A0A2P7YMG0</accession>
<gene>
    <name evidence="1" type="ORF">C7M61_003593</name>
</gene>
<sequence>MSARTRRFSAGDVDRVKPWSLTREQTIDLMERRQEAAVMKYVREISRLSEEGNWQIETPRKRPRRELAEMAANEAATPKTVDFGKMNSAQIAVVMQDEQAAMESRLKQTVVLLQAEKRRRRYESVSF</sequence>
<dbReference type="OrthoDB" id="4095283at2759"/>
<dbReference type="EMBL" id="PYFQ01000009">
    <property type="protein sequence ID" value="PSK37166.1"/>
    <property type="molecule type" value="Genomic_DNA"/>
</dbReference>
<protein>
    <submittedName>
        <fullName evidence="1">Uncharacterized protein</fullName>
    </submittedName>
</protein>
<organism evidence="1 2">
    <name type="scientific">Candidozyma pseudohaemuli</name>
    <dbReference type="NCBI Taxonomy" id="418784"/>
    <lineage>
        <taxon>Eukaryota</taxon>
        <taxon>Fungi</taxon>
        <taxon>Dikarya</taxon>
        <taxon>Ascomycota</taxon>
        <taxon>Saccharomycotina</taxon>
        <taxon>Pichiomycetes</taxon>
        <taxon>Metschnikowiaceae</taxon>
        <taxon>Candidozyma</taxon>
    </lineage>
</organism>
<dbReference type="AlphaFoldDB" id="A0A2P7YMG0"/>
<comment type="caution">
    <text evidence="1">The sequence shown here is derived from an EMBL/GenBank/DDBJ whole genome shotgun (WGS) entry which is preliminary data.</text>
</comment>